<evidence type="ECO:0000313" key="2">
    <source>
        <dbReference type="Proteomes" id="UP000586042"/>
    </source>
</evidence>
<organism evidence="1 2">
    <name type="scientific">Nonomuraea montanisoli</name>
    <dbReference type="NCBI Taxonomy" id="2741721"/>
    <lineage>
        <taxon>Bacteria</taxon>
        <taxon>Bacillati</taxon>
        <taxon>Actinomycetota</taxon>
        <taxon>Actinomycetes</taxon>
        <taxon>Streptosporangiales</taxon>
        <taxon>Streptosporangiaceae</taxon>
        <taxon>Nonomuraea</taxon>
    </lineage>
</organism>
<keyword evidence="2" id="KW-1185">Reference proteome</keyword>
<comment type="caution">
    <text evidence="1">The sequence shown here is derived from an EMBL/GenBank/DDBJ whole genome shotgun (WGS) entry which is preliminary data.</text>
</comment>
<dbReference type="Proteomes" id="UP000586042">
    <property type="component" value="Unassembled WGS sequence"/>
</dbReference>
<dbReference type="RefSeq" id="WP_175589460.1">
    <property type="nucleotide sequence ID" value="NZ_JABWGN010000004.1"/>
</dbReference>
<dbReference type="EMBL" id="JABWGN010000004">
    <property type="protein sequence ID" value="NUW32013.1"/>
    <property type="molecule type" value="Genomic_DNA"/>
</dbReference>
<reference evidence="1 2" key="1">
    <citation type="submission" date="2020-06" db="EMBL/GenBank/DDBJ databases">
        <title>Nonomuraea sp. SMC257, a novel actinomycete isolated from soil.</title>
        <authorList>
            <person name="Chanama M."/>
        </authorList>
    </citation>
    <scope>NUCLEOTIDE SEQUENCE [LARGE SCALE GENOMIC DNA]</scope>
    <source>
        <strain evidence="1 2">SMC257</strain>
    </source>
</reference>
<name>A0A7Y6M1U7_9ACTN</name>
<accession>A0A7Y6M1U7</accession>
<evidence type="ECO:0000313" key="1">
    <source>
        <dbReference type="EMBL" id="NUW32013.1"/>
    </source>
</evidence>
<sequence>MHPESLSYDYATGMVWSLTEWTRNQCATETPAPRSCGRAIFAFPRTALP</sequence>
<gene>
    <name evidence="1" type="ORF">HTZ77_11310</name>
</gene>
<dbReference type="AlphaFoldDB" id="A0A7Y6M1U7"/>
<protein>
    <submittedName>
        <fullName evidence="1">Uncharacterized protein</fullName>
    </submittedName>
</protein>
<proteinExistence type="predicted"/>